<dbReference type="AlphaFoldDB" id="A0A371PAK1"/>
<accession>A0A371PAK1</accession>
<dbReference type="InterPro" id="IPR050109">
    <property type="entry name" value="HTH-type_TetR-like_transc_reg"/>
</dbReference>
<keyword evidence="7" id="KW-1185">Reference proteome</keyword>
<dbReference type="Proteomes" id="UP000265581">
    <property type="component" value="Unassembled WGS sequence"/>
</dbReference>
<keyword evidence="1" id="KW-0805">Transcription regulation</keyword>
<dbReference type="RefSeq" id="WP_119702661.1">
    <property type="nucleotide sequence ID" value="NZ_JBHSOI010000001.1"/>
</dbReference>
<protein>
    <submittedName>
        <fullName evidence="6">TetR/AcrR family transcriptional regulator</fullName>
    </submittedName>
</protein>
<dbReference type="Pfam" id="PF00440">
    <property type="entry name" value="TetR_N"/>
    <property type="match status" value="1"/>
</dbReference>
<sequence length="179" mass="18889">MGKRQELAEAATDHALEHGLIGLSLRPLAAAIGTSDRMLIYHFGSKDELVDAVLDVSNERSIAVIRSTPAADSVEAAVTALWDVFSSGQLQRCQRMYVEAAALGLFGREPYATSVRRSNDVWLAAIADHLRASGASESAAPRLASLVDATFNGLMLDGPLEDDAVARAVVQDLASAIAG</sequence>
<comment type="caution">
    <text evidence="6">The sequence shown here is derived from an EMBL/GenBank/DDBJ whole genome shotgun (WGS) entry which is preliminary data.</text>
</comment>
<keyword evidence="2 4" id="KW-0238">DNA-binding</keyword>
<dbReference type="InterPro" id="IPR009057">
    <property type="entry name" value="Homeodomain-like_sf"/>
</dbReference>
<feature type="domain" description="HTH tetR-type" evidence="5">
    <location>
        <begin position="1"/>
        <end position="61"/>
    </location>
</feature>
<dbReference type="Gene3D" id="1.10.10.60">
    <property type="entry name" value="Homeodomain-like"/>
    <property type="match status" value="1"/>
</dbReference>
<name>A0A371PAK1_9ACTN</name>
<dbReference type="EMBL" id="QUBR01000001">
    <property type="protein sequence ID" value="REK72548.1"/>
    <property type="molecule type" value="Genomic_DNA"/>
</dbReference>
<keyword evidence="3" id="KW-0804">Transcription</keyword>
<evidence type="ECO:0000256" key="4">
    <source>
        <dbReference type="PROSITE-ProRule" id="PRU00335"/>
    </source>
</evidence>
<evidence type="ECO:0000313" key="6">
    <source>
        <dbReference type="EMBL" id="REK72548.1"/>
    </source>
</evidence>
<feature type="DNA-binding region" description="H-T-H motif" evidence="4">
    <location>
        <begin position="24"/>
        <end position="43"/>
    </location>
</feature>
<evidence type="ECO:0000256" key="1">
    <source>
        <dbReference type="ARBA" id="ARBA00023015"/>
    </source>
</evidence>
<evidence type="ECO:0000256" key="2">
    <source>
        <dbReference type="ARBA" id="ARBA00023125"/>
    </source>
</evidence>
<dbReference type="PANTHER" id="PTHR30055">
    <property type="entry name" value="HTH-TYPE TRANSCRIPTIONAL REGULATOR RUTR"/>
    <property type="match status" value="1"/>
</dbReference>
<evidence type="ECO:0000313" key="7">
    <source>
        <dbReference type="Proteomes" id="UP000265581"/>
    </source>
</evidence>
<proteinExistence type="predicted"/>
<dbReference type="PROSITE" id="PS50977">
    <property type="entry name" value="HTH_TETR_2"/>
    <property type="match status" value="1"/>
</dbReference>
<dbReference type="GO" id="GO:0003700">
    <property type="term" value="F:DNA-binding transcription factor activity"/>
    <property type="evidence" value="ECO:0007669"/>
    <property type="project" value="TreeGrafter"/>
</dbReference>
<dbReference type="PANTHER" id="PTHR30055:SF234">
    <property type="entry name" value="HTH-TYPE TRANSCRIPTIONAL REGULATOR BETI"/>
    <property type="match status" value="1"/>
</dbReference>
<reference evidence="6 7" key="1">
    <citation type="submission" date="2018-08" db="EMBL/GenBank/DDBJ databases">
        <title>Aeromicrobium sp. M2KJ-4, whole genome shotgun sequence.</title>
        <authorList>
            <person name="Tuo L."/>
        </authorList>
    </citation>
    <scope>NUCLEOTIDE SEQUENCE [LARGE SCALE GENOMIC DNA]</scope>
    <source>
        <strain evidence="6 7">M2KJ-4</strain>
    </source>
</reference>
<evidence type="ECO:0000259" key="5">
    <source>
        <dbReference type="PROSITE" id="PS50977"/>
    </source>
</evidence>
<organism evidence="6 7">
    <name type="scientific">Aeromicrobium endophyticum</name>
    <dbReference type="NCBI Taxonomy" id="2292704"/>
    <lineage>
        <taxon>Bacteria</taxon>
        <taxon>Bacillati</taxon>
        <taxon>Actinomycetota</taxon>
        <taxon>Actinomycetes</taxon>
        <taxon>Propionibacteriales</taxon>
        <taxon>Nocardioidaceae</taxon>
        <taxon>Aeromicrobium</taxon>
    </lineage>
</organism>
<gene>
    <name evidence="6" type="ORF">DX116_02725</name>
</gene>
<dbReference type="InterPro" id="IPR001647">
    <property type="entry name" value="HTH_TetR"/>
</dbReference>
<dbReference type="SUPFAM" id="SSF46689">
    <property type="entry name" value="Homeodomain-like"/>
    <property type="match status" value="1"/>
</dbReference>
<dbReference type="Gene3D" id="1.10.357.10">
    <property type="entry name" value="Tetracycline Repressor, domain 2"/>
    <property type="match status" value="1"/>
</dbReference>
<dbReference type="GO" id="GO:0000976">
    <property type="term" value="F:transcription cis-regulatory region binding"/>
    <property type="evidence" value="ECO:0007669"/>
    <property type="project" value="TreeGrafter"/>
</dbReference>
<dbReference type="OrthoDB" id="5177743at2"/>
<evidence type="ECO:0000256" key="3">
    <source>
        <dbReference type="ARBA" id="ARBA00023163"/>
    </source>
</evidence>